<dbReference type="GO" id="GO:0015031">
    <property type="term" value="P:protein transport"/>
    <property type="evidence" value="ECO:0007669"/>
    <property type="project" value="UniProtKB-KW"/>
</dbReference>
<protein>
    <submittedName>
        <fullName evidence="9">Biopolymer transporter ExbD</fullName>
    </submittedName>
</protein>
<keyword evidence="10" id="KW-1185">Reference proteome</keyword>
<name>A0A098SCG0_9BACT</name>
<comment type="similarity">
    <text evidence="2 7">Belongs to the ExbD/TolR family.</text>
</comment>
<organism evidence="9 10">
    <name type="scientific">Phaeodactylibacter xiamenensis</name>
    <dbReference type="NCBI Taxonomy" id="1524460"/>
    <lineage>
        <taxon>Bacteria</taxon>
        <taxon>Pseudomonadati</taxon>
        <taxon>Bacteroidota</taxon>
        <taxon>Saprospiria</taxon>
        <taxon>Saprospirales</taxon>
        <taxon>Haliscomenobacteraceae</taxon>
        <taxon>Phaeodactylibacter</taxon>
    </lineage>
</organism>
<evidence type="ECO:0000256" key="5">
    <source>
        <dbReference type="ARBA" id="ARBA00022989"/>
    </source>
</evidence>
<accession>A0A098SCG0</accession>
<proteinExistence type="inferred from homology"/>
<evidence type="ECO:0000313" key="9">
    <source>
        <dbReference type="EMBL" id="KGE89851.1"/>
    </source>
</evidence>
<dbReference type="GO" id="GO:0022857">
    <property type="term" value="F:transmembrane transporter activity"/>
    <property type="evidence" value="ECO:0007669"/>
    <property type="project" value="InterPro"/>
</dbReference>
<evidence type="ECO:0000256" key="4">
    <source>
        <dbReference type="ARBA" id="ARBA00022692"/>
    </source>
</evidence>
<keyword evidence="6 8" id="KW-0472">Membrane</keyword>
<keyword evidence="5 8" id="KW-1133">Transmembrane helix</keyword>
<keyword evidence="7" id="KW-0813">Transport</keyword>
<dbReference type="InterPro" id="IPR003400">
    <property type="entry name" value="ExbD"/>
</dbReference>
<evidence type="ECO:0000313" key="10">
    <source>
        <dbReference type="Proteomes" id="UP000029736"/>
    </source>
</evidence>
<dbReference type="STRING" id="1524460.IX84_00640"/>
<evidence type="ECO:0000256" key="8">
    <source>
        <dbReference type="SAM" id="Phobius"/>
    </source>
</evidence>
<keyword evidence="3" id="KW-1003">Cell membrane</keyword>
<dbReference type="EMBL" id="JPOS01000002">
    <property type="protein sequence ID" value="KGE89851.1"/>
    <property type="molecule type" value="Genomic_DNA"/>
</dbReference>
<evidence type="ECO:0000256" key="7">
    <source>
        <dbReference type="RuleBase" id="RU003879"/>
    </source>
</evidence>
<dbReference type="OrthoDB" id="9793581at2"/>
<keyword evidence="7" id="KW-0653">Protein transport</keyword>
<evidence type="ECO:0000256" key="2">
    <source>
        <dbReference type="ARBA" id="ARBA00005811"/>
    </source>
</evidence>
<comment type="caution">
    <text evidence="9">The sequence shown here is derived from an EMBL/GenBank/DDBJ whole genome shotgun (WGS) entry which is preliminary data.</text>
</comment>
<evidence type="ECO:0000256" key="1">
    <source>
        <dbReference type="ARBA" id="ARBA00004162"/>
    </source>
</evidence>
<dbReference type="AlphaFoldDB" id="A0A098SCG0"/>
<dbReference type="GO" id="GO:0005886">
    <property type="term" value="C:plasma membrane"/>
    <property type="evidence" value="ECO:0007669"/>
    <property type="project" value="UniProtKB-SubCell"/>
</dbReference>
<sequence>MGIKKRSKVSAEFSMSSLTDIIFLLLIFFMLTSSLVAPNALNLKLPSSSRSSSPSSGQVEDVRISRSGNYFLDNRRRSLGDMENEIRRISRSSKPSITISPEKGTPTEHVVAIMDLAMRYKVNGVLATEKD</sequence>
<dbReference type="RefSeq" id="WP_044215649.1">
    <property type="nucleotide sequence ID" value="NZ_JBKAGJ010000014.1"/>
</dbReference>
<dbReference type="Proteomes" id="UP000029736">
    <property type="component" value="Unassembled WGS sequence"/>
</dbReference>
<keyword evidence="4 7" id="KW-0812">Transmembrane</keyword>
<reference evidence="9 10" key="1">
    <citation type="journal article" date="2014" name="Int. J. Syst. Evol. Microbiol.">
        <title>Phaeodactylibacter xiamenensis gen. nov., sp. nov., a member of the family Saprospiraceae isolated from the marine alga Phaeodactylum tricornutum.</title>
        <authorList>
            <person name="Chen Z.Jr."/>
            <person name="Lei X."/>
            <person name="Lai Q."/>
            <person name="Li Y."/>
            <person name="Zhang B."/>
            <person name="Zhang J."/>
            <person name="Zhang H."/>
            <person name="Yang L."/>
            <person name="Zheng W."/>
            <person name="Tian Y."/>
            <person name="Yu Z."/>
            <person name="Xu H.Jr."/>
            <person name="Zheng T."/>
        </authorList>
    </citation>
    <scope>NUCLEOTIDE SEQUENCE [LARGE SCALE GENOMIC DNA]</scope>
    <source>
        <strain evidence="9 10">KD52</strain>
    </source>
</reference>
<gene>
    <name evidence="9" type="ORF">IX84_00640</name>
</gene>
<comment type="subcellular location">
    <subcellularLocation>
        <location evidence="1">Cell membrane</location>
        <topology evidence="1">Single-pass membrane protein</topology>
    </subcellularLocation>
    <subcellularLocation>
        <location evidence="7">Cell membrane</location>
        <topology evidence="7">Single-pass type II membrane protein</topology>
    </subcellularLocation>
</comment>
<feature type="transmembrane region" description="Helical" evidence="8">
    <location>
        <begin position="21"/>
        <end position="41"/>
    </location>
</feature>
<dbReference type="Pfam" id="PF02472">
    <property type="entry name" value="ExbD"/>
    <property type="match status" value="1"/>
</dbReference>
<evidence type="ECO:0000256" key="6">
    <source>
        <dbReference type="ARBA" id="ARBA00023136"/>
    </source>
</evidence>
<evidence type="ECO:0000256" key="3">
    <source>
        <dbReference type="ARBA" id="ARBA00022475"/>
    </source>
</evidence>
<dbReference type="PANTHER" id="PTHR30558">
    <property type="entry name" value="EXBD MEMBRANE COMPONENT OF PMF-DRIVEN MACROMOLECULE IMPORT SYSTEM"/>
    <property type="match status" value="1"/>
</dbReference>